<dbReference type="PANTHER" id="PTHR24381:SF136">
    <property type="entry name" value="ZINC FINGER PROTEIN 124-RELATED"/>
    <property type="match status" value="1"/>
</dbReference>
<accession>A0A061IKM1</accession>
<evidence type="ECO:0000313" key="8">
    <source>
        <dbReference type="EMBL" id="ERE87346.1"/>
    </source>
</evidence>
<evidence type="ECO:0000259" key="7">
    <source>
        <dbReference type="PROSITE" id="PS50805"/>
    </source>
</evidence>
<organism evidence="8 9">
    <name type="scientific">Cricetulus griseus</name>
    <name type="common">Chinese hamster</name>
    <name type="synonym">Cricetulus barabensis griseus</name>
    <dbReference type="NCBI Taxonomy" id="10029"/>
    <lineage>
        <taxon>Eukaryota</taxon>
        <taxon>Metazoa</taxon>
        <taxon>Chordata</taxon>
        <taxon>Craniata</taxon>
        <taxon>Vertebrata</taxon>
        <taxon>Euteleostomi</taxon>
        <taxon>Mammalia</taxon>
        <taxon>Eutheria</taxon>
        <taxon>Euarchontoglires</taxon>
        <taxon>Glires</taxon>
        <taxon>Rodentia</taxon>
        <taxon>Myomorpha</taxon>
        <taxon>Muroidea</taxon>
        <taxon>Cricetidae</taxon>
        <taxon>Cricetinae</taxon>
        <taxon>Cricetulus</taxon>
    </lineage>
</organism>
<dbReference type="SUPFAM" id="SSF57667">
    <property type="entry name" value="beta-beta-alpha zinc fingers"/>
    <property type="match status" value="1"/>
</dbReference>
<keyword evidence="4" id="KW-0862">Zinc</keyword>
<dbReference type="SMART" id="SM00355">
    <property type="entry name" value="ZnF_C2H2"/>
    <property type="match status" value="2"/>
</dbReference>
<dbReference type="Pfam" id="PF00096">
    <property type="entry name" value="zf-C2H2"/>
    <property type="match status" value="1"/>
</dbReference>
<evidence type="ECO:0000256" key="2">
    <source>
        <dbReference type="ARBA" id="ARBA00022737"/>
    </source>
</evidence>
<evidence type="ECO:0000256" key="4">
    <source>
        <dbReference type="ARBA" id="ARBA00022833"/>
    </source>
</evidence>
<evidence type="ECO:0000313" key="9">
    <source>
        <dbReference type="Proteomes" id="UP000030759"/>
    </source>
</evidence>
<keyword evidence="2" id="KW-0677">Repeat</keyword>
<proteinExistence type="predicted"/>
<dbReference type="GO" id="GO:0005634">
    <property type="term" value="C:nucleus"/>
    <property type="evidence" value="ECO:0007669"/>
    <property type="project" value="TreeGrafter"/>
</dbReference>
<dbReference type="PROSITE" id="PS50805">
    <property type="entry name" value="KRAB"/>
    <property type="match status" value="1"/>
</dbReference>
<dbReference type="InterPro" id="IPR036236">
    <property type="entry name" value="Znf_C2H2_sf"/>
</dbReference>
<dbReference type="SMART" id="SM00349">
    <property type="entry name" value="KRAB"/>
    <property type="match status" value="1"/>
</dbReference>
<gene>
    <name evidence="8" type="ORF">H671_1g3850</name>
</gene>
<evidence type="ECO:0000256" key="5">
    <source>
        <dbReference type="PROSITE-ProRule" id="PRU00042"/>
    </source>
</evidence>
<dbReference type="InterPro" id="IPR013087">
    <property type="entry name" value="Znf_C2H2_type"/>
</dbReference>
<dbReference type="FunFam" id="3.30.160.60:FF:000852">
    <property type="entry name" value="zinc finger protein 629 isoform X2"/>
    <property type="match status" value="1"/>
</dbReference>
<protein>
    <submittedName>
        <fullName evidence="8">Zinc finger protein 14</fullName>
    </submittedName>
</protein>
<dbReference type="InterPro" id="IPR001909">
    <property type="entry name" value="KRAB"/>
</dbReference>
<feature type="domain" description="C2H2-type" evidence="6">
    <location>
        <begin position="226"/>
        <end position="253"/>
    </location>
</feature>
<dbReference type="PROSITE" id="PS00028">
    <property type="entry name" value="ZINC_FINGER_C2H2_1"/>
    <property type="match status" value="2"/>
</dbReference>
<dbReference type="AlphaFoldDB" id="A0A061IKM1"/>
<feature type="non-terminal residue" evidence="8">
    <location>
        <position position="282"/>
    </location>
</feature>
<dbReference type="Gene3D" id="6.10.140.140">
    <property type="match status" value="1"/>
</dbReference>
<dbReference type="Pfam" id="PF01352">
    <property type="entry name" value="KRAB"/>
    <property type="match status" value="1"/>
</dbReference>
<dbReference type="Proteomes" id="UP000030759">
    <property type="component" value="Unassembled WGS sequence"/>
</dbReference>
<reference evidence="9" key="1">
    <citation type="journal article" date="2013" name="Nat. Biotechnol.">
        <title>Chinese hamster genome sequenced from sorted chromosomes.</title>
        <authorList>
            <person name="Brinkrolf K."/>
            <person name="Rupp O."/>
            <person name="Laux H."/>
            <person name="Kollin F."/>
            <person name="Ernst W."/>
            <person name="Linke B."/>
            <person name="Kofler R."/>
            <person name="Romand S."/>
            <person name="Hesse F."/>
            <person name="Budach W.E."/>
            <person name="Galosy S."/>
            <person name="Muller D."/>
            <person name="Noll T."/>
            <person name="Wienberg J."/>
            <person name="Jostock T."/>
            <person name="Leonard M."/>
            <person name="Grillari J."/>
            <person name="Tauch A."/>
            <person name="Goesmann A."/>
            <person name="Helk B."/>
            <person name="Mott J.E."/>
            <person name="Puhler A."/>
            <person name="Borth N."/>
        </authorList>
    </citation>
    <scope>NUCLEOTIDE SEQUENCE [LARGE SCALE GENOMIC DNA]</scope>
    <source>
        <strain evidence="9">17A/GY</strain>
    </source>
</reference>
<keyword evidence="3 5" id="KW-0863">Zinc-finger</keyword>
<evidence type="ECO:0000259" key="6">
    <source>
        <dbReference type="PROSITE" id="PS50157"/>
    </source>
</evidence>
<dbReference type="Pfam" id="PF13894">
    <property type="entry name" value="zf-C2H2_4"/>
    <property type="match status" value="1"/>
</dbReference>
<dbReference type="InterPro" id="IPR036051">
    <property type="entry name" value="KRAB_dom_sf"/>
</dbReference>
<sequence>MDSVTFEDVAISFTVEEWALLDPSQKKLHRDVMEETFRNLAAIGRTQDDQHIDNDHRYSRRNQRNEVVERLLERNKSSECKEIFRQIPNTIVNRKVSHRTMICESHVYEDNMFIGHSSINVSVPLQTIQKPHQYELCGASLCKVGECEKAFIYPECFLKREDTDTEQKFSEFNQCDKIFKSNDYIQIRVNKETREEICMDKQHYDAFTYTDFLQYVEKIHTGKKPYVCKQCGKTFSFLSNIRRHERTHTGEKPYKCNICDKTFTCLTNFQEHERTHTGEKPY</sequence>
<feature type="domain" description="C2H2-type" evidence="6">
    <location>
        <begin position="254"/>
        <end position="281"/>
    </location>
</feature>
<feature type="domain" description="KRAB" evidence="7">
    <location>
        <begin position="4"/>
        <end position="80"/>
    </location>
</feature>
<dbReference type="PANTHER" id="PTHR24381">
    <property type="entry name" value="ZINC FINGER PROTEIN"/>
    <property type="match status" value="1"/>
</dbReference>
<dbReference type="FunFam" id="3.30.160.60:FF:000184">
    <property type="entry name" value="Zinc finger protein 333"/>
    <property type="match status" value="1"/>
</dbReference>
<dbReference type="PROSITE" id="PS50157">
    <property type="entry name" value="ZINC_FINGER_C2H2_2"/>
    <property type="match status" value="2"/>
</dbReference>
<dbReference type="SUPFAM" id="SSF109640">
    <property type="entry name" value="KRAB domain (Kruppel-associated box)"/>
    <property type="match status" value="1"/>
</dbReference>
<keyword evidence="1" id="KW-0479">Metal-binding</keyword>
<dbReference type="GO" id="GO:0008270">
    <property type="term" value="F:zinc ion binding"/>
    <property type="evidence" value="ECO:0007669"/>
    <property type="project" value="UniProtKB-KW"/>
</dbReference>
<name>A0A061IKM1_CRIGR</name>
<dbReference type="EMBL" id="KE667134">
    <property type="protein sequence ID" value="ERE87346.1"/>
    <property type="molecule type" value="Genomic_DNA"/>
</dbReference>
<dbReference type="GO" id="GO:0000981">
    <property type="term" value="F:DNA-binding transcription factor activity, RNA polymerase II-specific"/>
    <property type="evidence" value="ECO:0007669"/>
    <property type="project" value="TreeGrafter"/>
</dbReference>
<dbReference type="GO" id="GO:0000977">
    <property type="term" value="F:RNA polymerase II transcription regulatory region sequence-specific DNA binding"/>
    <property type="evidence" value="ECO:0007669"/>
    <property type="project" value="TreeGrafter"/>
</dbReference>
<evidence type="ECO:0000256" key="3">
    <source>
        <dbReference type="ARBA" id="ARBA00022771"/>
    </source>
</evidence>
<dbReference type="Gene3D" id="3.30.160.60">
    <property type="entry name" value="Classic Zinc Finger"/>
    <property type="match status" value="2"/>
</dbReference>
<evidence type="ECO:0000256" key="1">
    <source>
        <dbReference type="ARBA" id="ARBA00022723"/>
    </source>
</evidence>
<dbReference type="CDD" id="cd07765">
    <property type="entry name" value="KRAB_A-box"/>
    <property type="match status" value="1"/>
</dbReference>